<proteinExistence type="predicted"/>
<dbReference type="AlphaFoldDB" id="A0A0G1A4H7"/>
<dbReference type="Proteomes" id="UP000034837">
    <property type="component" value="Unassembled WGS sequence"/>
</dbReference>
<evidence type="ECO:0000313" key="1">
    <source>
        <dbReference type="EMBL" id="KKS55880.1"/>
    </source>
</evidence>
<reference evidence="1 2" key="1">
    <citation type="journal article" date="2015" name="Nature">
        <title>rRNA introns, odd ribosomes, and small enigmatic genomes across a large radiation of phyla.</title>
        <authorList>
            <person name="Brown C.T."/>
            <person name="Hug L.A."/>
            <person name="Thomas B.C."/>
            <person name="Sharon I."/>
            <person name="Castelle C.J."/>
            <person name="Singh A."/>
            <person name="Wilkins M.J."/>
            <person name="Williams K.H."/>
            <person name="Banfield J.F."/>
        </authorList>
    </citation>
    <scope>NUCLEOTIDE SEQUENCE [LARGE SCALE GENOMIC DNA]</scope>
</reference>
<organism evidence="1 2">
    <name type="scientific">Candidatus Magasanikbacteria bacterium GW2011_GWA2_42_32</name>
    <dbReference type="NCBI Taxonomy" id="1619039"/>
    <lineage>
        <taxon>Bacteria</taxon>
        <taxon>Candidatus Magasanikiibacteriota</taxon>
    </lineage>
</organism>
<gene>
    <name evidence="1" type="ORF">UV20_C0020G0007</name>
</gene>
<accession>A0A0G1A4H7</accession>
<name>A0A0G1A4H7_9BACT</name>
<evidence type="ECO:0000313" key="2">
    <source>
        <dbReference type="Proteomes" id="UP000034837"/>
    </source>
</evidence>
<comment type="caution">
    <text evidence="1">The sequence shown here is derived from an EMBL/GenBank/DDBJ whole genome shotgun (WGS) entry which is preliminary data.</text>
</comment>
<dbReference type="EMBL" id="LCDO01000020">
    <property type="protein sequence ID" value="KKS55880.1"/>
    <property type="molecule type" value="Genomic_DNA"/>
</dbReference>
<sequence length="103" mass="11741">MTSYLDSYTTKEIGKVVEVSPLSLMTVEPLTEEATNSGVSLIFPDSWLFRIEPPRVVFSGNLYNGFIGILTDEEAREMKERISLFKKSFDDDLARRNKILFGE</sequence>
<protein>
    <submittedName>
        <fullName evidence="1">Uncharacterized protein</fullName>
    </submittedName>
</protein>